<keyword evidence="1" id="KW-0325">Glycoprotein</keyword>
<evidence type="ECO:0000313" key="4">
    <source>
        <dbReference type="Proteomes" id="UP001476798"/>
    </source>
</evidence>
<name>A0ABV0PQ63_9TELE</name>
<feature type="domain" description="Sema" evidence="2">
    <location>
        <begin position="8"/>
        <end position="46"/>
    </location>
</feature>
<comment type="caution">
    <text evidence="3">The sequence shown here is derived from an EMBL/GenBank/DDBJ whole genome shotgun (WGS) entry which is preliminary data.</text>
</comment>
<dbReference type="InterPro" id="IPR001627">
    <property type="entry name" value="Semap_dom"/>
</dbReference>
<keyword evidence="4" id="KW-1185">Reference proteome</keyword>
<dbReference type="InterPro" id="IPR036352">
    <property type="entry name" value="Semap_dom_sf"/>
</dbReference>
<dbReference type="Pfam" id="PF01403">
    <property type="entry name" value="Sema"/>
    <property type="match status" value="1"/>
</dbReference>
<evidence type="ECO:0000313" key="3">
    <source>
        <dbReference type="EMBL" id="MEQ2185392.1"/>
    </source>
</evidence>
<evidence type="ECO:0000259" key="2">
    <source>
        <dbReference type="Pfam" id="PF01403"/>
    </source>
</evidence>
<evidence type="ECO:0000256" key="1">
    <source>
        <dbReference type="ARBA" id="ARBA00023180"/>
    </source>
</evidence>
<dbReference type="EMBL" id="JAHRIO010081426">
    <property type="protein sequence ID" value="MEQ2185392.1"/>
    <property type="molecule type" value="Genomic_DNA"/>
</dbReference>
<accession>A0ABV0PQ63</accession>
<dbReference type="InterPro" id="IPR015943">
    <property type="entry name" value="WD40/YVTN_repeat-like_dom_sf"/>
</dbReference>
<dbReference type="Proteomes" id="UP001476798">
    <property type="component" value="Unassembled WGS sequence"/>
</dbReference>
<gene>
    <name evidence="3" type="ORF">GOODEAATRI_017730</name>
</gene>
<proteinExistence type="predicted"/>
<feature type="non-terminal residue" evidence="3">
    <location>
        <position position="1"/>
    </location>
</feature>
<dbReference type="SUPFAM" id="SSF101912">
    <property type="entry name" value="Sema domain"/>
    <property type="match status" value="1"/>
</dbReference>
<reference evidence="3 4" key="1">
    <citation type="submission" date="2021-06" db="EMBL/GenBank/DDBJ databases">
        <authorList>
            <person name="Palmer J.M."/>
        </authorList>
    </citation>
    <scope>NUCLEOTIDE SEQUENCE [LARGE SCALE GENOMIC DNA]</scope>
    <source>
        <strain evidence="3 4">GA_2019</strain>
        <tissue evidence="3">Muscle</tissue>
    </source>
</reference>
<protein>
    <recommendedName>
        <fullName evidence="2">Sema domain-containing protein</fullName>
    </recommendedName>
</protein>
<dbReference type="Gene3D" id="2.130.10.10">
    <property type="entry name" value="YVTN repeat-like/Quinoprotein amine dehydrogenase"/>
    <property type="match status" value="1"/>
</dbReference>
<sequence length="127" mass="14380">EGSAVTYKSSTTFPDETLTFIKSYPLMDESVPSVNDRPFFTRTTSRWKAQPCTSLKPIEFTQRSISVHIRGEARRERVFFECSPDLQAHHGSVCQRQGHVGVWESPLLVVTFESPLIADDDMVDVES</sequence>
<organism evidence="3 4">
    <name type="scientific">Goodea atripinnis</name>
    <dbReference type="NCBI Taxonomy" id="208336"/>
    <lineage>
        <taxon>Eukaryota</taxon>
        <taxon>Metazoa</taxon>
        <taxon>Chordata</taxon>
        <taxon>Craniata</taxon>
        <taxon>Vertebrata</taxon>
        <taxon>Euteleostomi</taxon>
        <taxon>Actinopterygii</taxon>
        <taxon>Neopterygii</taxon>
        <taxon>Teleostei</taxon>
        <taxon>Neoteleostei</taxon>
        <taxon>Acanthomorphata</taxon>
        <taxon>Ovalentaria</taxon>
        <taxon>Atherinomorphae</taxon>
        <taxon>Cyprinodontiformes</taxon>
        <taxon>Goodeidae</taxon>
        <taxon>Goodea</taxon>
    </lineage>
</organism>